<evidence type="ECO:0000256" key="1">
    <source>
        <dbReference type="SAM" id="MobiDB-lite"/>
    </source>
</evidence>
<accession>A0AAV7VUI6</accession>
<reference evidence="2" key="1">
    <citation type="journal article" date="2022" name="bioRxiv">
        <title>Sequencing and chromosome-scale assembly of the giantPleurodeles waltlgenome.</title>
        <authorList>
            <person name="Brown T."/>
            <person name="Elewa A."/>
            <person name="Iarovenko S."/>
            <person name="Subramanian E."/>
            <person name="Araus A.J."/>
            <person name="Petzold A."/>
            <person name="Susuki M."/>
            <person name="Suzuki K.-i.T."/>
            <person name="Hayashi T."/>
            <person name="Toyoda A."/>
            <person name="Oliveira C."/>
            <person name="Osipova E."/>
            <person name="Leigh N.D."/>
            <person name="Simon A."/>
            <person name="Yun M.H."/>
        </authorList>
    </citation>
    <scope>NUCLEOTIDE SEQUENCE</scope>
    <source>
        <strain evidence="2">20211129_DDA</strain>
        <tissue evidence="2">Liver</tissue>
    </source>
</reference>
<feature type="compositionally biased region" description="Polar residues" evidence="1">
    <location>
        <begin position="156"/>
        <end position="167"/>
    </location>
</feature>
<proteinExistence type="predicted"/>
<gene>
    <name evidence="2" type="ORF">NDU88_007463</name>
</gene>
<feature type="region of interest" description="Disordered" evidence="1">
    <location>
        <begin position="145"/>
        <end position="167"/>
    </location>
</feature>
<sequence length="167" mass="18879">MLCANVRHRIIKCRRARQRHLQVGDLVLFQDRHPGEQVSFPFQINPWKVSDIPETLVIAMKGEETVTRNTEFFKCYKPSSLSAEDDLRSSNMENVGRYGNLLDEAAITSPRPSTMQPSEVDVHKQAPALPKSCVMTLELPQMLIQPPGSRGKEMNNLRTTQQFSGKG</sequence>
<keyword evidence="3" id="KW-1185">Reference proteome</keyword>
<evidence type="ECO:0000313" key="2">
    <source>
        <dbReference type="EMBL" id="KAJ1203679.1"/>
    </source>
</evidence>
<organism evidence="2 3">
    <name type="scientific">Pleurodeles waltl</name>
    <name type="common">Iberian ribbed newt</name>
    <dbReference type="NCBI Taxonomy" id="8319"/>
    <lineage>
        <taxon>Eukaryota</taxon>
        <taxon>Metazoa</taxon>
        <taxon>Chordata</taxon>
        <taxon>Craniata</taxon>
        <taxon>Vertebrata</taxon>
        <taxon>Euteleostomi</taxon>
        <taxon>Amphibia</taxon>
        <taxon>Batrachia</taxon>
        <taxon>Caudata</taxon>
        <taxon>Salamandroidea</taxon>
        <taxon>Salamandridae</taxon>
        <taxon>Pleurodelinae</taxon>
        <taxon>Pleurodeles</taxon>
    </lineage>
</organism>
<evidence type="ECO:0000313" key="3">
    <source>
        <dbReference type="Proteomes" id="UP001066276"/>
    </source>
</evidence>
<name>A0AAV7VUI6_PLEWA</name>
<dbReference type="Proteomes" id="UP001066276">
    <property type="component" value="Chromosome 2_1"/>
</dbReference>
<protein>
    <submittedName>
        <fullName evidence="2">Uncharacterized protein</fullName>
    </submittedName>
</protein>
<dbReference type="AlphaFoldDB" id="A0AAV7VUI6"/>
<dbReference type="EMBL" id="JANPWB010000003">
    <property type="protein sequence ID" value="KAJ1203679.1"/>
    <property type="molecule type" value="Genomic_DNA"/>
</dbReference>
<comment type="caution">
    <text evidence="2">The sequence shown here is derived from an EMBL/GenBank/DDBJ whole genome shotgun (WGS) entry which is preliminary data.</text>
</comment>